<sequence>MTANPFERHGLAHLSASQLNLYRASPALWVVEYLLKVRGSVGVAAHCGTSVEAGVAAGLLDPAMAVEDCTAMAQKRYRELTLLSGDAKRDDKGAEIPGMVGHALEALRPYGVPSATQQRIEVHLDGVAVPVIGFKDFSFDAHGLDVDLKTSARLPSQMSQEHRVQGAIYFSASGNREQRFCYATKAKCTVYRLEEPHEALAQARRIALAMSRLLALSADAAEIAGLLVPDYSQFRWSAETRAAGRDLYGI</sequence>
<evidence type="ECO:0000313" key="3">
    <source>
        <dbReference type="Proteomes" id="UP000011744"/>
    </source>
</evidence>
<proteinExistence type="predicted"/>
<dbReference type="InterPro" id="IPR038726">
    <property type="entry name" value="PDDEXK_AddAB-type"/>
</dbReference>
<feature type="domain" description="PD-(D/E)XK endonuclease-like" evidence="1">
    <location>
        <begin position="13"/>
        <end position="199"/>
    </location>
</feature>
<dbReference type="Gene3D" id="3.90.320.10">
    <property type="match status" value="1"/>
</dbReference>
<accession>M2Z6N3</accession>
<organism evidence="2 3">
    <name type="scientific">Paramagnetospirillum caucaseum</name>
    <dbReference type="NCBI Taxonomy" id="1244869"/>
    <lineage>
        <taxon>Bacteria</taxon>
        <taxon>Pseudomonadati</taxon>
        <taxon>Pseudomonadota</taxon>
        <taxon>Alphaproteobacteria</taxon>
        <taxon>Rhodospirillales</taxon>
        <taxon>Magnetospirillaceae</taxon>
        <taxon>Paramagnetospirillum</taxon>
    </lineage>
</organism>
<keyword evidence="3" id="KW-1185">Reference proteome</keyword>
<gene>
    <name evidence="2" type="ORF">H261_10487</name>
</gene>
<dbReference type="OrthoDB" id="7375750at2"/>
<protein>
    <recommendedName>
        <fullName evidence="1">PD-(D/E)XK endonuclease-like domain-containing protein</fullName>
    </recommendedName>
</protein>
<dbReference type="eggNOG" id="ENOG5033V2M">
    <property type="taxonomic scope" value="Bacteria"/>
</dbReference>
<dbReference type="STRING" id="1244869.H261_10487"/>
<comment type="caution">
    <text evidence="2">The sequence shown here is derived from an EMBL/GenBank/DDBJ whole genome shotgun (WGS) entry which is preliminary data.</text>
</comment>
<name>M2Z6N3_9PROT</name>
<reference evidence="2 3" key="1">
    <citation type="journal article" date="2014" name="Genome Announc.">
        <title>Draft Genome Sequence of Magnetospirillum sp. Strain SO-1, a Freshwater Magnetotactic Bacterium Isolated from the Ol'khovka River, Russia.</title>
        <authorList>
            <person name="Grouzdev D.S."/>
            <person name="Dziuba M.V."/>
            <person name="Sukhacheva M.S."/>
            <person name="Mardanov A.V."/>
            <person name="Beletskiy A.V."/>
            <person name="Kuznetsov B.B."/>
            <person name="Skryabin K.G."/>
        </authorList>
    </citation>
    <scope>NUCLEOTIDE SEQUENCE [LARGE SCALE GENOMIC DNA]</scope>
    <source>
        <strain evidence="2 3">SO-1</strain>
    </source>
</reference>
<dbReference type="EMBL" id="AONQ01000024">
    <property type="protein sequence ID" value="EME69970.1"/>
    <property type="molecule type" value="Genomic_DNA"/>
</dbReference>
<dbReference type="Pfam" id="PF12705">
    <property type="entry name" value="PDDEXK_1"/>
    <property type="match status" value="1"/>
</dbReference>
<dbReference type="AlphaFoldDB" id="M2Z6N3"/>
<evidence type="ECO:0000259" key="1">
    <source>
        <dbReference type="Pfam" id="PF12705"/>
    </source>
</evidence>
<evidence type="ECO:0000313" key="2">
    <source>
        <dbReference type="EMBL" id="EME69970.1"/>
    </source>
</evidence>
<dbReference type="InterPro" id="IPR011604">
    <property type="entry name" value="PDDEXK-like_dom_sf"/>
</dbReference>
<dbReference type="PATRIC" id="fig|1244869.3.peg.2120"/>
<dbReference type="Proteomes" id="UP000011744">
    <property type="component" value="Unassembled WGS sequence"/>
</dbReference>
<dbReference type="RefSeq" id="WP_008617145.1">
    <property type="nucleotide sequence ID" value="NZ_AONQ01000024.1"/>
</dbReference>